<sequence length="446" mass="48966">MELEKRTGDEAEPQGCLVVAIRIPVRIVVLVLVVPVRMLWDAAVVCARAVRRTVLRNPLPWLLDHVVVPVARIAMWLLETAETAMVWLLKAVFHRPWAALWRHVLVPVPTWLWHRLLAPLFHGVAWLLRAIRSGIAAVGRALWVAAVWLVVNLLVAPSVWMWQSVLTPVGRGIAWLVRGAGAGIAAVAHRVWAGTVWLVMKGLVEPAVRFWRRALAPTGRGIVRLVRGICGGVAAAAVWLVVNLLVAPSVWAWRHILTPVGRGVAAAAGGVWAAVVWVVAHGLVSPFVRLWRRVLVPVGREVVAASGHAWRIAGYVSRAVGRGLKWLAWNLLGRPARWVYLGVLTPLGHWMRDAGRAAVAVVRTVRQSVRRVTAEVGRTVREALRTARETAREVRREAWRALVGGSAGARRAEPVEPVSRRTRTLGSTRTASGAAPVSEISLRKRG</sequence>
<name>A0ABP6SA23_9ACTN</name>
<dbReference type="EMBL" id="BAAAYL010000001">
    <property type="protein sequence ID" value="GAA3371535.1"/>
    <property type="molecule type" value="Genomic_DNA"/>
</dbReference>
<evidence type="ECO:0000313" key="3">
    <source>
        <dbReference type="EMBL" id="GAA3371535.1"/>
    </source>
</evidence>
<dbReference type="RefSeq" id="WP_345036184.1">
    <property type="nucleotide sequence ID" value="NZ_BAAAYL010000001.1"/>
</dbReference>
<keyword evidence="4" id="KW-1185">Reference proteome</keyword>
<evidence type="ECO:0000256" key="1">
    <source>
        <dbReference type="SAM" id="MobiDB-lite"/>
    </source>
</evidence>
<evidence type="ECO:0008006" key="5">
    <source>
        <dbReference type="Google" id="ProtNLM"/>
    </source>
</evidence>
<feature type="transmembrane region" description="Helical" evidence="2">
    <location>
        <begin position="141"/>
        <end position="162"/>
    </location>
</feature>
<dbReference type="Proteomes" id="UP001499990">
    <property type="component" value="Unassembled WGS sequence"/>
</dbReference>
<proteinExistence type="predicted"/>
<keyword evidence="2" id="KW-0812">Transmembrane</keyword>
<keyword evidence="2" id="KW-1133">Transmembrane helix</keyword>
<reference evidence="4" key="1">
    <citation type="journal article" date="2019" name="Int. J. Syst. Evol. Microbiol.">
        <title>The Global Catalogue of Microorganisms (GCM) 10K type strain sequencing project: providing services to taxonomists for standard genome sequencing and annotation.</title>
        <authorList>
            <consortium name="The Broad Institute Genomics Platform"/>
            <consortium name="The Broad Institute Genome Sequencing Center for Infectious Disease"/>
            <person name="Wu L."/>
            <person name="Ma J."/>
        </authorList>
    </citation>
    <scope>NUCLEOTIDE SEQUENCE [LARGE SCALE GENOMIC DNA]</scope>
    <source>
        <strain evidence="4">JCM 9651</strain>
    </source>
</reference>
<organism evidence="3 4">
    <name type="scientific">Streptomyces sannanensis</name>
    <dbReference type="NCBI Taxonomy" id="285536"/>
    <lineage>
        <taxon>Bacteria</taxon>
        <taxon>Bacillati</taxon>
        <taxon>Actinomycetota</taxon>
        <taxon>Actinomycetes</taxon>
        <taxon>Kitasatosporales</taxon>
        <taxon>Streptomycetaceae</taxon>
        <taxon>Streptomyces</taxon>
    </lineage>
</organism>
<evidence type="ECO:0000256" key="2">
    <source>
        <dbReference type="SAM" id="Phobius"/>
    </source>
</evidence>
<feature type="region of interest" description="Disordered" evidence="1">
    <location>
        <begin position="409"/>
        <end position="446"/>
    </location>
</feature>
<feature type="transmembrane region" description="Helical" evidence="2">
    <location>
        <begin position="182"/>
        <end position="204"/>
    </location>
</feature>
<gene>
    <name evidence="3" type="ORF">GCM10020367_22600</name>
</gene>
<comment type="caution">
    <text evidence="3">The sequence shown here is derived from an EMBL/GenBank/DDBJ whole genome shotgun (WGS) entry which is preliminary data.</text>
</comment>
<protein>
    <recommendedName>
        <fullName evidence="5">Integral membrane protein</fullName>
    </recommendedName>
</protein>
<feature type="transmembrane region" description="Helical" evidence="2">
    <location>
        <begin position="225"/>
        <end position="251"/>
    </location>
</feature>
<accession>A0ABP6SA23</accession>
<evidence type="ECO:0000313" key="4">
    <source>
        <dbReference type="Proteomes" id="UP001499990"/>
    </source>
</evidence>
<keyword evidence="2" id="KW-0472">Membrane</keyword>
<feature type="transmembrane region" description="Helical" evidence="2">
    <location>
        <begin position="263"/>
        <end position="284"/>
    </location>
</feature>